<dbReference type="Gene3D" id="1.10.1760.20">
    <property type="match status" value="1"/>
</dbReference>
<evidence type="ECO:0000256" key="4">
    <source>
        <dbReference type="ARBA" id="ARBA00022692"/>
    </source>
</evidence>
<dbReference type="Pfam" id="PF01891">
    <property type="entry name" value="CbiM"/>
    <property type="match status" value="1"/>
</dbReference>
<protein>
    <submittedName>
        <fullName evidence="8">Cobalt/nickel transport system permease protein</fullName>
    </submittedName>
</protein>
<comment type="caution">
    <text evidence="8">The sequence shown here is derived from an EMBL/GenBank/DDBJ whole genome shotgun (WGS) entry which is preliminary data.</text>
</comment>
<gene>
    <name evidence="8" type="ORF">EDC19_0557</name>
</gene>
<feature type="transmembrane region" description="Helical" evidence="7">
    <location>
        <begin position="64"/>
        <end position="91"/>
    </location>
</feature>
<evidence type="ECO:0000313" key="8">
    <source>
        <dbReference type="EMBL" id="TCK98139.1"/>
    </source>
</evidence>
<organism evidence="8 9">
    <name type="scientific">Natranaerovirga hydrolytica</name>
    <dbReference type="NCBI Taxonomy" id="680378"/>
    <lineage>
        <taxon>Bacteria</taxon>
        <taxon>Bacillati</taxon>
        <taxon>Bacillota</taxon>
        <taxon>Clostridia</taxon>
        <taxon>Lachnospirales</taxon>
        <taxon>Natranaerovirgaceae</taxon>
        <taxon>Natranaerovirga</taxon>
    </lineage>
</organism>
<keyword evidence="4 7" id="KW-0812">Transmembrane</keyword>
<evidence type="ECO:0000256" key="6">
    <source>
        <dbReference type="ARBA" id="ARBA00023136"/>
    </source>
</evidence>
<keyword evidence="5 7" id="KW-1133">Transmembrane helix</keyword>
<feature type="transmembrane region" description="Helical" evidence="7">
    <location>
        <begin position="130"/>
        <end position="153"/>
    </location>
</feature>
<feature type="transmembrane region" description="Helical" evidence="7">
    <location>
        <begin position="165"/>
        <end position="192"/>
    </location>
</feature>
<dbReference type="PANTHER" id="PTHR34229">
    <property type="entry name" value="METAL TRANSPORT PROTEIN HI_1621-RELATED"/>
    <property type="match status" value="1"/>
</dbReference>
<keyword evidence="2" id="KW-0813">Transport</keyword>
<comment type="subcellular location">
    <subcellularLocation>
        <location evidence="1">Cell membrane</location>
        <topology evidence="1">Multi-pass membrane protein</topology>
    </subcellularLocation>
</comment>
<dbReference type="GO" id="GO:0005886">
    <property type="term" value="C:plasma membrane"/>
    <property type="evidence" value="ECO:0007669"/>
    <property type="project" value="UniProtKB-SubCell"/>
</dbReference>
<dbReference type="EMBL" id="SMGQ01000011">
    <property type="protein sequence ID" value="TCK98139.1"/>
    <property type="molecule type" value="Genomic_DNA"/>
</dbReference>
<proteinExistence type="predicted"/>
<keyword evidence="6 7" id="KW-0472">Membrane</keyword>
<feature type="transmembrane region" description="Helical" evidence="7">
    <location>
        <begin position="97"/>
        <end position="118"/>
    </location>
</feature>
<dbReference type="AlphaFoldDB" id="A0A4R1N583"/>
<evidence type="ECO:0000256" key="2">
    <source>
        <dbReference type="ARBA" id="ARBA00022448"/>
    </source>
</evidence>
<accession>A0A4R1N583</accession>
<evidence type="ECO:0000256" key="3">
    <source>
        <dbReference type="ARBA" id="ARBA00022475"/>
    </source>
</evidence>
<dbReference type="PANTHER" id="PTHR34229:SF1">
    <property type="entry name" value="METAL TRANSPORT PROTEIN HI_1621-RELATED"/>
    <property type="match status" value="1"/>
</dbReference>
<reference evidence="8 9" key="1">
    <citation type="submission" date="2019-03" db="EMBL/GenBank/DDBJ databases">
        <title>Genomic Encyclopedia of Type Strains, Phase IV (KMG-IV): sequencing the most valuable type-strain genomes for metagenomic binning, comparative biology and taxonomic classification.</title>
        <authorList>
            <person name="Goeker M."/>
        </authorList>
    </citation>
    <scope>NUCLEOTIDE SEQUENCE [LARGE SCALE GENOMIC DNA]</scope>
    <source>
        <strain evidence="8 9">DSM 24176</strain>
    </source>
</reference>
<dbReference type="Proteomes" id="UP000294545">
    <property type="component" value="Unassembled WGS sequence"/>
</dbReference>
<dbReference type="GO" id="GO:0000041">
    <property type="term" value="P:transition metal ion transport"/>
    <property type="evidence" value="ECO:0007669"/>
    <property type="project" value="InterPro"/>
</dbReference>
<name>A0A4R1N583_9FIRM</name>
<evidence type="ECO:0000256" key="1">
    <source>
        <dbReference type="ARBA" id="ARBA00004651"/>
    </source>
</evidence>
<feature type="transmembrane region" description="Helical" evidence="7">
    <location>
        <begin position="7"/>
        <end position="27"/>
    </location>
</feature>
<dbReference type="NCBIfam" id="NF004907">
    <property type="entry name" value="PRK06265.2-2"/>
    <property type="match status" value="1"/>
</dbReference>
<keyword evidence="3" id="KW-1003">Cell membrane</keyword>
<dbReference type="OrthoDB" id="5395048at2"/>
<keyword evidence="9" id="KW-1185">Reference proteome</keyword>
<evidence type="ECO:0000256" key="7">
    <source>
        <dbReference type="SAM" id="Phobius"/>
    </source>
</evidence>
<evidence type="ECO:0000313" key="9">
    <source>
        <dbReference type="Proteomes" id="UP000294545"/>
    </source>
</evidence>
<feature type="transmembrane region" description="Helical" evidence="7">
    <location>
        <begin position="39"/>
        <end position="57"/>
    </location>
</feature>
<sequence length="201" mass="21453">MHLSDGVLNLPIVVGTSIMTAGSLGYSLKGIQESEIPKISLITATFFVASLISIPIGPTSIHPLLAGLIGIMLGKRSPIAIFIALLLQGVLFQHGGITTLGANTLLVYLPAIFSHLAFKRLSKKNKHITLIAGLIAGMAILICVLLLIVLLYLSDGRYSEGFFSVVNLLVISYLPLVIIESLLTAFAVGFIYKTKPAILEQ</sequence>
<evidence type="ECO:0000256" key="5">
    <source>
        <dbReference type="ARBA" id="ARBA00022989"/>
    </source>
</evidence>
<dbReference type="InterPro" id="IPR002751">
    <property type="entry name" value="CbiM/NikMN"/>
</dbReference>